<name>A0AAN9H2U7_9TELE</name>
<dbReference type="AlphaFoldDB" id="A0AAN9H2U7"/>
<feature type="compositionally biased region" description="Pro residues" evidence="6">
    <location>
        <begin position="725"/>
        <end position="738"/>
    </location>
</feature>
<dbReference type="FunFam" id="1.25.40.20:FF:000125">
    <property type="entry name" value="Putative espin"/>
    <property type="match status" value="1"/>
</dbReference>
<feature type="repeat" description="ANK" evidence="5">
    <location>
        <begin position="239"/>
        <end position="266"/>
    </location>
</feature>
<feature type="region of interest" description="Disordered" evidence="6">
    <location>
        <begin position="495"/>
        <end position="792"/>
    </location>
</feature>
<dbReference type="GO" id="GO:0007605">
    <property type="term" value="P:sensory perception of sound"/>
    <property type="evidence" value="ECO:0007669"/>
    <property type="project" value="UniProtKB-KW"/>
</dbReference>
<dbReference type="GO" id="GO:0051015">
    <property type="term" value="F:actin filament binding"/>
    <property type="evidence" value="ECO:0007669"/>
    <property type="project" value="TreeGrafter"/>
</dbReference>
<keyword evidence="4 5" id="KW-0040">ANK repeat</keyword>
<dbReference type="Gene3D" id="1.25.40.20">
    <property type="entry name" value="Ankyrin repeat-containing domain"/>
    <property type="match status" value="3"/>
</dbReference>
<keyword evidence="2" id="KW-0677">Repeat</keyword>
<feature type="compositionally biased region" description="Basic and acidic residues" evidence="6">
    <location>
        <begin position="336"/>
        <end position="349"/>
    </location>
</feature>
<dbReference type="InterPro" id="IPR002110">
    <property type="entry name" value="Ankyrin_rpt"/>
</dbReference>
<feature type="compositionally biased region" description="Basic and acidic residues" evidence="6">
    <location>
        <begin position="783"/>
        <end position="792"/>
    </location>
</feature>
<reference evidence="8 9" key="1">
    <citation type="submission" date="2024-02" db="EMBL/GenBank/DDBJ databases">
        <title>Chromosome-level genome assembly of the Eurasian Minnow (Phoxinus phoxinus).</title>
        <authorList>
            <person name="Oriowo T.O."/>
            <person name="Martin S."/>
            <person name="Stange M."/>
            <person name="Chrysostomakis Y."/>
            <person name="Brown T."/>
            <person name="Winkler S."/>
            <person name="Kukowka S."/>
            <person name="Myers E.W."/>
            <person name="Bohne A."/>
        </authorList>
    </citation>
    <scope>NUCLEOTIDE SEQUENCE [LARGE SCALE GENOMIC DNA]</scope>
    <source>
        <strain evidence="8">ZFMK-TIS-60720</strain>
        <tissue evidence="8">Whole Organism</tissue>
    </source>
</reference>
<feature type="repeat" description="ANK" evidence="5">
    <location>
        <begin position="271"/>
        <end position="303"/>
    </location>
</feature>
<feature type="repeat" description="ANK" evidence="5">
    <location>
        <begin position="205"/>
        <end position="227"/>
    </location>
</feature>
<feature type="compositionally biased region" description="Low complexity" evidence="6">
    <location>
        <begin position="375"/>
        <end position="392"/>
    </location>
</feature>
<dbReference type="PROSITE" id="PS50297">
    <property type="entry name" value="ANK_REP_REGION"/>
    <property type="match status" value="6"/>
</dbReference>
<dbReference type="SMART" id="SM00246">
    <property type="entry name" value="WH2"/>
    <property type="match status" value="1"/>
</dbReference>
<dbReference type="EMBL" id="JAYKXH010000014">
    <property type="protein sequence ID" value="KAK7146450.1"/>
    <property type="molecule type" value="Genomic_DNA"/>
</dbReference>
<feature type="compositionally biased region" description="Pro residues" evidence="6">
    <location>
        <begin position="578"/>
        <end position="610"/>
    </location>
</feature>
<proteinExistence type="predicted"/>
<evidence type="ECO:0000313" key="9">
    <source>
        <dbReference type="Proteomes" id="UP001364617"/>
    </source>
</evidence>
<comment type="caution">
    <text evidence="8">The sequence shown here is derived from an EMBL/GenBank/DDBJ whole genome shotgun (WGS) entry which is preliminary data.</text>
</comment>
<evidence type="ECO:0000259" key="7">
    <source>
        <dbReference type="PROSITE" id="PS51082"/>
    </source>
</evidence>
<feature type="compositionally biased region" description="Low complexity" evidence="6">
    <location>
        <begin position="611"/>
        <end position="637"/>
    </location>
</feature>
<dbReference type="SUPFAM" id="SSF48403">
    <property type="entry name" value="Ankyrin repeat"/>
    <property type="match status" value="1"/>
</dbReference>
<comment type="subcellular location">
    <subcellularLocation>
        <location evidence="1">Cell projection</location>
        <location evidence="1">Stereocilium</location>
    </subcellularLocation>
</comment>
<evidence type="ECO:0000256" key="1">
    <source>
        <dbReference type="ARBA" id="ARBA00004645"/>
    </source>
</evidence>
<feature type="repeat" description="ANK" evidence="5">
    <location>
        <begin position="171"/>
        <end position="193"/>
    </location>
</feature>
<organism evidence="8 9">
    <name type="scientific">Phoxinus phoxinus</name>
    <name type="common">Eurasian minnow</name>
    <dbReference type="NCBI Taxonomy" id="58324"/>
    <lineage>
        <taxon>Eukaryota</taxon>
        <taxon>Metazoa</taxon>
        <taxon>Chordata</taxon>
        <taxon>Craniata</taxon>
        <taxon>Vertebrata</taxon>
        <taxon>Euteleostomi</taxon>
        <taxon>Actinopterygii</taxon>
        <taxon>Neopterygii</taxon>
        <taxon>Teleostei</taxon>
        <taxon>Ostariophysi</taxon>
        <taxon>Cypriniformes</taxon>
        <taxon>Leuciscidae</taxon>
        <taxon>Phoxininae</taxon>
        <taxon>Phoxinus</taxon>
    </lineage>
</organism>
<evidence type="ECO:0000256" key="4">
    <source>
        <dbReference type="ARBA" id="ARBA00023043"/>
    </source>
</evidence>
<keyword evidence="3" id="KW-1009">Hearing</keyword>
<dbReference type="PROSITE" id="PS50088">
    <property type="entry name" value="ANK_REPEAT"/>
    <property type="match status" value="6"/>
</dbReference>
<dbReference type="SMART" id="SM00248">
    <property type="entry name" value="ANK"/>
    <property type="match status" value="9"/>
</dbReference>
<evidence type="ECO:0000313" key="8">
    <source>
        <dbReference type="EMBL" id="KAK7146450.1"/>
    </source>
</evidence>
<gene>
    <name evidence="8" type="ORF">R3I93_014026</name>
</gene>
<feature type="compositionally biased region" description="Polar residues" evidence="6">
    <location>
        <begin position="654"/>
        <end position="665"/>
    </location>
</feature>
<dbReference type="InterPro" id="IPR052420">
    <property type="entry name" value="Espin/Espin-like"/>
</dbReference>
<feature type="region of interest" description="Disordered" evidence="6">
    <location>
        <begin position="831"/>
        <end position="868"/>
    </location>
</feature>
<sequence>MVVERTLLAARQGDVQTLKVQLAEKVLNGDVKDVLGATPVHHAARAGKLTCLRYLVEEAGLPANSLARNGASPAHDAAATGNLTCLQWLVTHGGCRATDKDSSGATVLHLASRFSHHEIIDWLLKSGEGDPTVATDTGALPVHYAAAKGDLSSLRLLLEHSPKVVNFQTKNGATPLYLACQEGHLEVVQYLVKDCGAEPSIRANDGMTPLHAAAQMGHNTVIVWLMSFTEISLADRDNDGASAMHFAASRGHSKVLSWLLLHGGEIVTDSWGGTPLHDAAENGELECCQILVVNGVDLGLRDQDGFSAADLAEYNGHQQCAKYLRTVENMSVEHRVLSRDPSADLEYKQPDSGLSSPNATLPTPAPPAAHFDICSPSSSLSNYDSANSSQSSTGEKRSGTPPSRVPTGGADSTITDMQTYMDMLNPDVAGSSQNAKDPAHLPPPPTFPPPPPPSDSSHIPPPPPAYPPPKPPEEEASAEYLKVKRNLRRVENEVVKKEELNPGESHERLRRVDSNRKSRSFSKQPSTGDYYKTLGSDTTDQYPNRAMAPNEEGSALLEDSADKGPAPENGTGTAEDLPLPPPPPPPPTSTFIPPPPPPPPLPSDLPPRPPSTSTTAPSQRRMSSSSSKVDLSSTHLSHSVNPAPETLRQRKSNKSFNMMSPTGDNSELLAEIKAGKSLKPTPHTKGYTTVFSNSGPAGNNEERPSSPPEPLPKPQSNDTQSAKPESPPPVCPPTPPTPTTSGGSPQNLSVSQSSEQLAATVNGNTAVGQSKSSVVDAENLVPTHDEQGRAIPEWKRQVMVRKLQVKMQEEEENKRKTDEEAARLASLPAWRRDIMKKKMDEEKEQKRKEEERRRKEKENEEKSEQERLRTLGYDETKLAPWQRQIILKKGDIAKQ</sequence>
<feature type="repeat" description="ANK" evidence="5">
    <location>
        <begin position="103"/>
        <end position="127"/>
    </location>
</feature>
<protein>
    <recommendedName>
        <fullName evidence="7">WH2 domain-containing protein</fullName>
    </recommendedName>
</protein>
<dbReference type="FunFam" id="1.25.40.20:FF:000190">
    <property type="entry name" value="Putative espin"/>
    <property type="match status" value="1"/>
</dbReference>
<dbReference type="Proteomes" id="UP001364617">
    <property type="component" value="Unassembled WGS sequence"/>
</dbReference>
<evidence type="ECO:0000256" key="6">
    <source>
        <dbReference type="SAM" id="MobiDB-lite"/>
    </source>
</evidence>
<feature type="compositionally biased region" description="Polar residues" evidence="6">
    <location>
        <begin position="686"/>
        <end position="697"/>
    </location>
</feature>
<feature type="compositionally biased region" description="Basic and acidic residues" evidence="6">
    <location>
        <begin position="495"/>
        <end position="516"/>
    </location>
</feature>
<evidence type="ECO:0000256" key="5">
    <source>
        <dbReference type="PROSITE-ProRule" id="PRU00023"/>
    </source>
</evidence>
<dbReference type="FunFam" id="1.25.40.20:FF:000199">
    <property type="entry name" value="Espin like"/>
    <property type="match status" value="1"/>
</dbReference>
<feature type="repeat" description="ANK" evidence="5">
    <location>
        <begin position="137"/>
        <end position="164"/>
    </location>
</feature>
<accession>A0AAN9H2U7</accession>
<dbReference type="Pfam" id="PF12796">
    <property type="entry name" value="Ank_2"/>
    <property type="match status" value="3"/>
</dbReference>
<dbReference type="PROSITE" id="PS51082">
    <property type="entry name" value="WH2"/>
    <property type="match status" value="1"/>
</dbReference>
<dbReference type="PANTHER" id="PTHR24153:SF14">
    <property type="entry name" value="ESPIN"/>
    <property type="match status" value="1"/>
</dbReference>
<dbReference type="GO" id="GO:0032420">
    <property type="term" value="C:stereocilium"/>
    <property type="evidence" value="ECO:0007669"/>
    <property type="project" value="UniProtKB-SubCell"/>
</dbReference>
<feature type="compositionally biased region" description="Pro residues" evidence="6">
    <location>
        <begin position="440"/>
        <end position="470"/>
    </location>
</feature>
<dbReference type="PANTHER" id="PTHR24153">
    <property type="entry name" value="ESPIN"/>
    <property type="match status" value="1"/>
</dbReference>
<dbReference type="Pfam" id="PF13637">
    <property type="entry name" value="Ank_4"/>
    <property type="match status" value="1"/>
</dbReference>
<keyword evidence="9" id="KW-1185">Reference proteome</keyword>
<feature type="domain" description="WH2" evidence="7">
    <location>
        <begin position="664"/>
        <end position="681"/>
    </location>
</feature>
<feature type="region of interest" description="Disordered" evidence="6">
    <location>
        <begin position="336"/>
        <end position="478"/>
    </location>
</feature>
<evidence type="ECO:0000256" key="3">
    <source>
        <dbReference type="ARBA" id="ARBA00022740"/>
    </source>
</evidence>
<dbReference type="InterPro" id="IPR036770">
    <property type="entry name" value="Ankyrin_rpt-contain_sf"/>
</dbReference>
<dbReference type="GO" id="GO:0005737">
    <property type="term" value="C:cytoplasm"/>
    <property type="evidence" value="ECO:0007669"/>
    <property type="project" value="TreeGrafter"/>
</dbReference>
<feature type="compositionally biased region" description="Polar residues" evidence="6">
    <location>
        <begin position="746"/>
        <end position="773"/>
    </location>
</feature>
<dbReference type="InterPro" id="IPR003124">
    <property type="entry name" value="WH2_dom"/>
</dbReference>
<dbReference type="PRINTS" id="PR01217">
    <property type="entry name" value="PRICHEXTENSN"/>
</dbReference>
<dbReference type="GO" id="GO:0051017">
    <property type="term" value="P:actin filament bundle assembly"/>
    <property type="evidence" value="ECO:0007669"/>
    <property type="project" value="TreeGrafter"/>
</dbReference>
<evidence type="ECO:0000256" key="2">
    <source>
        <dbReference type="ARBA" id="ARBA00022737"/>
    </source>
</evidence>